<dbReference type="EMBL" id="JAYMYS010000003">
    <property type="protein sequence ID" value="KAK7401664.1"/>
    <property type="molecule type" value="Genomic_DNA"/>
</dbReference>
<evidence type="ECO:0000313" key="1">
    <source>
        <dbReference type="EMBL" id="KAK7401664.1"/>
    </source>
</evidence>
<evidence type="ECO:0000313" key="2">
    <source>
        <dbReference type="Proteomes" id="UP001386955"/>
    </source>
</evidence>
<sequence>MLDFLTTLVQFCEGSSICLINRNNVGVEVQIGAGDAKLVSPKILIGAEILCTDFVEIESGFGKAEKKQIRAEAEQSRRRKKMN</sequence>
<dbReference type="Proteomes" id="UP001386955">
    <property type="component" value="Unassembled WGS sequence"/>
</dbReference>
<protein>
    <submittedName>
        <fullName evidence="1">Uncharacterized protein</fullName>
    </submittedName>
</protein>
<organism evidence="1 2">
    <name type="scientific">Psophocarpus tetragonolobus</name>
    <name type="common">Winged bean</name>
    <name type="synonym">Dolichos tetragonolobus</name>
    <dbReference type="NCBI Taxonomy" id="3891"/>
    <lineage>
        <taxon>Eukaryota</taxon>
        <taxon>Viridiplantae</taxon>
        <taxon>Streptophyta</taxon>
        <taxon>Embryophyta</taxon>
        <taxon>Tracheophyta</taxon>
        <taxon>Spermatophyta</taxon>
        <taxon>Magnoliopsida</taxon>
        <taxon>eudicotyledons</taxon>
        <taxon>Gunneridae</taxon>
        <taxon>Pentapetalae</taxon>
        <taxon>rosids</taxon>
        <taxon>fabids</taxon>
        <taxon>Fabales</taxon>
        <taxon>Fabaceae</taxon>
        <taxon>Papilionoideae</taxon>
        <taxon>50 kb inversion clade</taxon>
        <taxon>NPAAA clade</taxon>
        <taxon>indigoferoid/millettioid clade</taxon>
        <taxon>Phaseoleae</taxon>
        <taxon>Psophocarpus</taxon>
    </lineage>
</organism>
<proteinExistence type="predicted"/>
<gene>
    <name evidence="1" type="ORF">VNO78_13313</name>
</gene>
<accession>A0AAN9XPX7</accession>
<comment type="caution">
    <text evidence="1">The sequence shown here is derived from an EMBL/GenBank/DDBJ whole genome shotgun (WGS) entry which is preliminary data.</text>
</comment>
<dbReference type="AlphaFoldDB" id="A0AAN9XPX7"/>
<reference evidence="1 2" key="1">
    <citation type="submission" date="2024-01" db="EMBL/GenBank/DDBJ databases">
        <title>The genomes of 5 underutilized Papilionoideae crops provide insights into root nodulation and disease resistanc.</title>
        <authorList>
            <person name="Jiang F."/>
        </authorList>
    </citation>
    <scope>NUCLEOTIDE SEQUENCE [LARGE SCALE GENOMIC DNA]</scope>
    <source>
        <strain evidence="1">DUOXIRENSHENG_FW03</strain>
        <tissue evidence="1">Leaves</tissue>
    </source>
</reference>
<name>A0AAN9XPX7_PSOTE</name>
<keyword evidence="2" id="KW-1185">Reference proteome</keyword>